<accession>X1ETK9</accession>
<feature type="non-terminal residue" evidence="3">
    <location>
        <position position="1"/>
    </location>
</feature>
<evidence type="ECO:0000313" key="3">
    <source>
        <dbReference type="EMBL" id="GAH36731.1"/>
    </source>
</evidence>
<dbReference type="PROSITE" id="PS51987">
    <property type="entry name" value="GS_CATALYTIC"/>
    <property type="match status" value="1"/>
</dbReference>
<name>X1ETK9_9ZZZZ</name>
<dbReference type="GO" id="GO:0006542">
    <property type="term" value="P:glutamine biosynthetic process"/>
    <property type="evidence" value="ECO:0007669"/>
    <property type="project" value="TreeGrafter"/>
</dbReference>
<dbReference type="InterPro" id="IPR008146">
    <property type="entry name" value="Gln_synth_cat_dom"/>
</dbReference>
<dbReference type="PANTHER" id="PTHR43407:SF1">
    <property type="entry name" value="LENGSIN"/>
    <property type="match status" value="1"/>
</dbReference>
<dbReference type="Gene3D" id="3.30.590.10">
    <property type="entry name" value="Glutamine synthetase/guanido kinase, catalytic domain"/>
    <property type="match status" value="1"/>
</dbReference>
<feature type="domain" description="GS catalytic" evidence="2">
    <location>
        <begin position="38"/>
        <end position="408"/>
    </location>
</feature>
<gene>
    <name evidence="3" type="ORF">S03H2_10643</name>
</gene>
<sequence>YVIPRYKTAYVNPFSPIPTLDILCSYYTNEGTRLPSSPENILRNAHTVFKNSTGLTFEAMGELEYYVFSGREELYPVSTQRGYHESTPFSKWEELRCEAMHAIAQGGGQVKYGHSEVGHILEEGCEMEQHEIEFLPAPVEDAADQLVIAVWMLRMIGYKYGVTISLAPKILAGHAGNGLHIHTRLTKDGRNMMVEGSQLSDIAKKAIAGYLSLAPSLTAFGNTIPTSYLRLVPHQEAPTNICWGDKNRSVLVRVPLGWLNVESMAKDANPQEGGESPESINSQTVEFRCPDGSANIYLLLAGLTVAARHGLEMEDALELANKLYVDVNIFASDQSEVQKRLPQLPTSCWHSAESLLKDREIYQKEEVFPSVVIDEVVKKLKSYNDKDLSEKLHGKKEEIKKLIDEYLH</sequence>
<dbReference type="GO" id="GO:0019740">
    <property type="term" value="P:nitrogen utilization"/>
    <property type="evidence" value="ECO:0007669"/>
    <property type="project" value="TreeGrafter"/>
</dbReference>
<protein>
    <recommendedName>
        <fullName evidence="2">GS catalytic domain-containing protein</fullName>
    </recommendedName>
</protein>
<dbReference type="PANTHER" id="PTHR43407">
    <property type="entry name" value="GLUTAMINE SYNTHETASE"/>
    <property type="match status" value="1"/>
</dbReference>
<dbReference type="SMART" id="SM01230">
    <property type="entry name" value="Gln-synt_C"/>
    <property type="match status" value="1"/>
</dbReference>
<dbReference type="GO" id="GO:0016020">
    <property type="term" value="C:membrane"/>
    <property type="evidence" value="ECO:0007669"/>
    <property type="project" value="TreeGrafter"/>
</dbReference>
<proteinExistence type="inferred from homology"/>
<dbReference type="EMBL" id="BARU01005462">
    <property type="protein sequence ID" value="GAH36731.1"/>
    <property type="molecule type" value="Genomic_DNA"/>
</dbReference>
<reference evidence="3" key="1">
    <citation type="journal article" date="2014" name="Front. Microbiol.">
        <title>High frequency of phylogenetically diverse reductive dehalogenase-homologous genes in deep subseafloor sedimentary metagenomes.</title>
        <authorList>
            <person name="Kawai M."/>
            <person name="Futagami T."/>
            <person name="Toyoda A."/>
            <person name="Takaki Y."/>
            <person name="Nishi S."/>
            <person name="Hori S."/>
            <person name="Arai W."/>
            <person name="Tsubouchi T."/>
            <person name="Morono Y."/>
            <person name="Uchiyama I."/>
            <person name="Ito T."/>
            <person name="Fujiyama A."/>
            <person name="Inagaki F."/>
            <person name="Takami H."/>
        </authorList>
    </citation>
    <scope>NUCLEOTIDE SEQUENCE</scope>
    <source>
        <strain evidence="3">Expedition CK06-06</strain>
    </source>
</reference>
<dbReference type="AlphaFoldDB" id="X1ETK9"/>
<dbReference type="Pfam" id="PF00120">
    <property type="entry name" value="Gln-synt_C"/>
    <property type="match status" value="1"/>
</dbReference>
<organism evidence="3">
    <name type="scientific">marine sediment metagenome</name>
    <dbReference type="NCBI Taxonomy" id="412755"/>
    <lineage>
        <taxon>unclassified sequences</taxon>
        <taxon>metagenomes</taxon>
        <taxon>ecological metagenomes</taxon>
    </lineage>
</organism>
<dbReference type="InterPro" id="IPR014746">
    <property type="entry name" value="Gln_synth/guanido_kin_cat_dom"/>
</dbReference>
<dbReference type="SUPFAM" id="SSF55931">
    <property type="entry name" value="Glutamine synthetase/guanido kinase"/>
    <property type="match status" value="1"/>
</dbReference>
<evidence type="ECO:0000259" key="2">
    <source>
        <dbReference type="PROSITE" id="PS51987"/>
    </source>
</evidence>
<dbReference type="GO" id="GO:0005737">
    <property type="term" value="C:cytoplasm"/>
    <property type="evidence" value="ECO:0007669"/>
    <property type="project" value="TreeGrafter"/>
</dbReference>
<comment type="similarity">
    <text evidence="1">Belongs to the glutamine synthetase family.</text>
</comment>
<comment type="caution">
    <text evidence="3">The sequence shown here is derived from an EMBL/GenBank/DDBJ whole genome shotgun (WGS) entry which is preliminary data.</text>
</comment>
<evidence type="ECO:0000256" key="1">
    <source>
        <dbReference type="ARBA" id="ARBA00009897"/>
    </source>
</evidence>
<dbReference type="GO" id="GO:0004356">
    <property type="term" value="F:glutamine synthetase activity"/>
    <property type="evidence" value="ECO:0007669"/>
    <property type="project" value="InterPro"/>
</dbReference>